<organism evidence="1 2">
    <name type="scientific">Pseudomonas savastanoi pv. phaseolicola</name>
    <name type="common">Pseudomonas syringae pv. phaseolicola</name>
    <dbReference type="NCBI Taxonomy" id="319"/>
    <lineage>
        <taxon>Bacteria</taxon>
        <taxon>Pseudomonadati</taxon>
        <taxon>Pseudomonadota</taxon>
        <taxon>Gammaproteobacteria</taxon>
        <taxon>Pseudomonadales</taxon>
        <taxon>Pseudomonadaceae</taxon>
        <taxon>Pseudomonas</taxon>
    </lineage>
</organism>
<sequence length="77" mass="7922">MGGEDGWGCWVVAVRDWGLTACEALGMNGETLMGAYKSQAQAVIAGYFFSSSDGFATLGSVSLITLGARLITQGGLV</sequence>
<accession>A0A7Z6Y738</accession>
<dbReference type="Proteomes" id="UP000267078">
    <property type="component" value="Unassembled WGS sequence"/>
</dbReference>
<dbReference type="AlphaFoldDB" id="A0A7Z6Y738"/>
<name>A0A7Z6Y738_PSESH</name>
<gene>
    <name evidence="1" type="ORF">ALP21_200369</name>
</gene>
<comment type="caution">
    <text evidence="1">The sequence shown here is derived from an EMBL/GenBank/DDBJ whole genome shotgun (WGS) entry which is preliminary data.</text>
</comment>
<dbReference type="EMBL" id="RBUI01000068">
    <property type="protein sequence ID" value="RMU89160.1"/>
    <property type="molecule type" value="Genomic_DNA"/>
</dbReference>
<proteinExistence type="predicted"/>
<reference evidence="1 2" key="1">
    <citation type="submission" date="2018-08" db="EMBL/GenBank/DDBJ databases">
        <title>Recombination of ecologically and evolutionarily significant loci maintains genetic cohesion in the Pseudomonas syringae species complex.</title>
        <authorList>
            <person name="Dillon M."/>
            <person name="Thakur S."/>
            <person name="Almeida R.N.D."/>
            <person name="Weir B.S."/>
            <person name="Guttman D.S."/>
        </authorList>
    </citation>
    <scope>NUCLEOTIDE SEQUENCE [LARGE SCALE GENOMIC DNA]</scope>
    <source>
        <strain evidence="1 2">1449B</strain>
    </source>
</reference>
<protein>
    <submittedName>
        <fullName evidence="1">Uncharacterized protein</fullName>
    </submittedName>
</protein>
<evidence type="ECO:0000313" key="2">
    <source>
        <dbReference type="Proteomes" id="UP000267078"/>
    </source>
</evidence>
<evidence type="ECO:0000313" key="1">
    <source>
        <dbReference type="EMBL" id="RMU89160.1"/>
    </source>
</evidence>